<dbReference type="PROSITE" id="PS00211">
    <property type="entry name" value="ABC_TRANSPORTER_1"/>
    <property type="match status" value="1"/>
</dbReference>
<dbReference type="RefSeq" id="WP_007791301.1">
    <property type="nucleotide sequence ID" value="NZ_ADGQ01000073.1"/>
</dbReference>
<evidence type="ECO:0000256" key="8">
    <source>
        <dbReference type="ARBA" id="ARBA00022989"/>
    </source>
</evidence>
<dbReference type="PROSITE" id="PS50893">
    <property type="entry name" value="ABC_TRANSPORTER_2"/>
    <property type="match status" value="1"/>
</dbReference>
<dbReference type="AlphaFoldDB" id="E0E568"/>
<evidence type="ECO:0000259" key="12">
    <source>
        <dbReference type="PROSITE" id="PS50929"/>
    </source>
</evidence>
<evidence type="ECO:0000256" key="3">
    <source>
        <dbReference type="ARBA" id="ARBA00022475"/>
    </source>
</evidence>
<dbReference type="OrthoDB" id="9762778at2"/>
<dbReference type="Gene3D" id="1.20.1560.10">
    <property type="entry name" value="ABC transporter type 1, transmembrane domain"/>
    <property type="match status" value="1"/>
</dbReference>
<dbReference type="Gene3D" id="3.40.50.300">
    <property type="entry name" value="P-loop containing nucleotide triphosphate hydrolases"/>
    <property type="match status" value="1"/>
</dbReference>
<evidence type="ECO:0000313" key="13">
    <source>
        <dbReference type="EMBL" id="EFM63948.1"/>
    </source>
</evidence>
<keyword evidence="9 10" id="KW-0472">Membrane</keyword>
<dbReference type="SMART" id="SM00382">
    <property type="entry name" value="AAA"/>
    <property type="match status" value="1"/>
</dbReference>
<dbReference type="GO" id="GO:0005886">
    <property type="term" value="C:plasma membrane"/>
    <property type="evidence" value="ECO:0007669"/>
    <property type="project" value="UniProtKB-SubCell"/>
</dbReference>
<name>E0E568_9FIRM</name>
<evidence type="ECO:0000256" key="9">
    <source>
        <dbReference type="ARBA" id="ARBA00023136"/>
    </source>
</evidence>
<dbReference type="SUPFAM" id="SSF90123">
    <property type="entry name" value="ABC transporter transmembrane region"/>
    <property type="match status" value="1"/>
</dbReference>
<dbReference type="CDD" id="cd07346">
    <property type="entry name" value="ABC_6TM_exporters"/>
    <property type="match status" value="1"/>
</dbReference>
<evidence type="ECO:0000256" key="2">
    <source>
        <dbReference type="ARBA" id="ARBA00022448"/>
    </source>
</evidence>
<keyword evidence="5" id="KW-0547">Nucleotide-binding</keyword>
<feature type="transmembrane region" description="Helical" evidence="10">
    <location>
        <begin position="266"/>
        <end position="284"/>
    </location>
</feature>
<accession>E0E568</accession>
<feature type="transmembrane region" description="Helical" evidence="10">
    <location>
        <begin position="290"/>
        <end position="310"/>
    </location>
</feature>
<protein>
    <submittedName>
        <fullName evidence="13">Thiol reductant ABC exporter, CydC subunit</fullName>
    </submittedName>
</protein>
<feature type="transmembrane region" description="Helical" evidence="10">
    <location>
        <begin position="71"/>
        <end position="89"/>
    </location>
</feature>
<keyword evidence="8 10" id="KW-1133">Transmembrane helix</keyword>
<feature type="domain" description="ABC transmembrane type-1" evidence="12">
    <location>
        <begin position="27"/>
        <end position="319"/>
    </location>
</feature>
<keyword evidence="14" id="KW-1185">Reference proteome</keyword>
<evidence type="ECO:0000256" key="7">
    <source>
        <dbReference type="ARBA" id="ARBA00022840"/>
    </source>
</evidence>
<keyword evidence="7" id="KW-0067">ATP-binding</keyword>
<evidence type="ECO:0000256" key="1">
    <source>
        <dbReference type="ARBA" id="ARBA00004651"/>
    </source>
</evidence>
<dbReference type="GeneID" id="84801448"/>
<dbReference type="PANTHER" id="PTHR43394">
    <property type="entry name" value="ATP-DEPENDENT PERMEASE MDL1, MITOCHONDRIAL"/>
    <property type="match status" value="1"/>
</dbReference>
<dbReference type="GO" id="GO:0034775">
    <property type="term" value="P:glutathione transmembrane transport"/>
    <property type="evidence" value="ECO:0007669"/>
    <property type="project" value="InterPro"/>
</dbReference>
<evidence type="ECO:0000256" key="5">
    <source>
        <dbReference type="ARBA" id="ARBA00022741"/>
    </source>
</evidence>
<keyword evidence="3" id="KW-1003">Cell membrane</keyword>
<dbReference type="GO" id="GO:0015421">
    <property type="term" value="F:ABC-type oligopeptide transporter activity"/>
    <property type="evidence" value="ECO:0007669"/>
    <property type="project" value="TreeGrafter"/>
</dbReference>
<evidence type="ECO:0000259" key="11">
    <source>
        <dbReference type="PROSITE" id="PS50893"/>
    </source>
</evidence>
<keyword evidence="6" id="KW-0378">Hydrolase</keyword>
<evidence type="ECO:0000313" key="14">
    <source>
        <dbReference type="Proteomes" id="UP000003244"/>
    </source>
</evidence>
<dbReference type="InterPro" id="IPR003439">
    <property type="entry name" value="ABC_transporter-like_ATP-bd"/>
</dbReference>
<feature type="transmembrane region" description="Helical" evidence="10">
    <location>
        <begin position="173"/>
        <end position="194"/>
    </location>
</feature>
<reference evidence="13 14" key="1">
    <citation type="submission" date="2010-08" db="EMBL/GenBank/DDBJ databases">
        <authorList>
            <person name="Harkins D.M."/>
            <person name="Madupu R."/>
            <person name="Durkin A.S."/>
            <person name="Torralba M."/>
            <person name="Methe B."/>
            <person name="Sutton G.G."/>
            <person name="Nelson K.E."/>
        </authorList>
    </citation>
    <scope>NUCLEOTIDE SEQUENCE [LARGE SCALE GENOMIC DNA]</scope>
    <source>
        <strain evidence="13 14">DSM 17678</strain>
    </source>
</reference>
<dbReference type="InterPro" id="IPR039421">
    <property type="entry name" value="Type_1_exporter"/>
</dbReference>
<dbReference type="InterPro" id="IPR014223">
    <property type="entry name" value="ABC_CydC/D"/>
</dbReference>
<sequence>MTKRRSSPKIISQLIGLIAPLKLQMTLAILLGVLGFLLSFGIGILGGYAVLSVLPENVSRGFVNLPIGGYQFSWYVVALIVCAVLRGVLHYIEQFCNHYIAFRILAEIRHKVFSAMRKLAPAKLEGENQGQLISIIMGDIELLEIFYAHTISPVMIASLVTIVLFAFFAKIHILVALLALLAQIVVGVIVPIIASERGKEVSVKIRRNIGNLNGKFLDQLRGIREIIQYDKGDHALKEIDESTRQILDRQNELKGQIAALQANTDTIIIIFSVLQLLLCARLVMSGTITHAQAFIAVLTQISTFAPYIALANLGGTLTQTFACGDRILNLLEEEPIVKEVVDGKDVVFDDVDFKDLTFAYEDRNILTDINFKIKKGETLGIMGRSGSGKSTLLKLLMRFWDPQEGSISINGINIKDVNTQSLYSNIDYMTQTTILFAGSIRDNLRIAKADASDEEIYEALRKASIDEDIRKLEHGLDTRVSDLGDNFSGGERQRIGLARCFLTDSQLLLLDEPTSNLDSYNEAIILKSLVEGSQGKTIVMVSHRESTMGVCDRIIKVKDSRVLEG</sequence>
<feature type="domain" description="ABC transporter" evidence="11">
    <location>
        <begin position="351"/>
        <end position="565"/>
    </location>
</feature>
<dbReference type="Pfam" id="PF00664">
    <property type="entry name" value="ABC_membrane"/>
    <property type="match status" value="1"/>
</dbReference>
<proteinExistence type="predicted"/>
<evidence type="ECO:0000256" key="6">
    <source>
        <dbReference type="ARBA" id="ARBA00022807"/>
    </source>
</evidence>
<dbReference type="FunFam" id="3.40.50.300:FF:000299">
    <property type="entry name" value="ABC transporter ATP-binding protein/permease"/>
    <property type="match status" value="1"/>
</dbReference>
<dbReference type="NCBIfam" id="TIGR02868">
    <property type="entry name" value="CydC"/>
    <property type="match status" value="1"/>
</dbReference>
<dbReference type="InterPro" id="IPR003593">
    <property type="entry name" value="AAA+_ATPase"/>
</dbReference>
<keyword evidence="6" id="KW-0788">Thiol protease</keyword>
<comment type="subcellular location">
    <subcellularLocation>
        <location evidence="1">Cell membrane</location>
        <topology evidence="1">Multi-pass membrane protein</topology>
    </subcellularLocation>
</comment>
<dbReference type="eggNOG" id="COG1132">
    <property type="taxonomic scope" value="Bacteria"/>
</dbReference>
<dbReference type="Proteomes" id="UP000003244">
    <property type="component" value="Unassembled WGS sequence"/>
</dbReference>
<dbReference type="PROSITE" id="PS50929">
    <property type="entry name" value="ABC_TM1F"/>
    <property type="match status" value="1"/>
</dbReference>
<dbReference type="GO" id="GO:0045454">
    <property type="term" value="P:cell redox homeostasis"/>
    <property type="evidence" value="ECO:0007669"/>
    <property type="project" value="InterPro"/>
</dbReference>
<feature type="transmembrane region" description="Helical" evidence="10">
    <location>
        <begin position="145"/>
        <end position="167"/>
    </location>
</feature>
<keyword evidence="6" id="KW-0645">Protease</keyword>
<dbReference type="GO" id="GO:0016887">
    <property type="term" value="F:ATP hydrolysis activity"/>
    <property type="evidence" value="ECO:0007669"/>
    <property type="project" value="InterPro"/>
</dbReference>
<keyword evidence="2" id="KW-0813">Transport</keyword>
<dbReference type="Pfam" id="PF00005">
    <property type="entry name" value="ABC_tran"/>
    <property type="match status" value="1"/>
</dbReference>
<dbReference type="GO" id="GO:0005524">
    <property type="term" value="F:ATP binding"/>
    <property type="evidence" value="ECO:0007669"/>
    <property type="project" value="UniProtKB-KW"/>
</dbReference>
<feature type="transmembrane region" description="Helical" evidence="10">
    <location>
        <begin position="27"/>
        <end position="51"/>
    </location>
</feature>
<dbReference type="GO" id="GO:0008234">
    <property type="term" value="F:cysteine-type peptidase activity"/>
    <property type="evidence" value="ECO:0007669"/>
    <property type="project" value="UniProtKB-KW"/>
</dbReference>
<dbReference type="InterPro" id="IPR036640">
    <property type="entry name" value="ABC1_TM_sf"/>
</dbReference>
<dbReference type="InterPro" id="IPR011527">
    <property type="entry name" value="ABC1_TM_dom"/>
</dbReference>
<comment type="caution">
    <text evidence="13">The sequence shown here is derived from an EMBL/GenBank/DDBJ whole genome shotgun (WGS) entry which is preliminary data.</text>
</comment>
<evidence type="ECO:0000256" key="10">
    <source>
        <dbReference type="SAM" id="Phobius"/>
    </source>
</evidence>
<dbReference type="STRING" id="596315.HMPREF0634_1188"/>
<dbReference type="EMBL" id="ADGQ01000073">
    <property type="protein sequence ID" value="EFM63948.1"/>
    <property type="molecule type" value="Genomic_DNA"/>
</dbReference>
<dbReference type="PANTHER" id="PTHR43394:SF1">
    <property type="entry name" value="ATP-BINDING CASSETTE SUB-FAMILY B MEMBER 10, MITOCHONDRIAL"/>
    <property type="match status" value="1"/>
</dbReference>
<keyword evidence="4 10" id="KW-0812">Transmembrane</keyword>
<dbReference type="InterPro" id="IPR017871">
    <property type="entry name" value="ABC_transporter-like_CS"/>
</dbReference>
<gene>
    <name evidence="13" type="primary">cydC</name>
    <name evidence="13" type="ORF">HMPREF0634_1188</name>
</gene>
<evidence type="ECO:0000256" key="4">
    <source>
        <dbReference type="ARBA" id="ARBA00022692"/>
    </source>
</evidence>
<dbReference type="InterPro" id="IPR027417">
    <property type="entry name" value="P-loop_NTPase"/>
</dbReference>
<organism evidence="13 14">
    <name type="scientific">Peptostreptococcus stomatis DSM 17678</name>
    <dbReference type="NCBI Taxonomy" id="596315"/>
    <lineage>
        <taxon>Bacteria</taxon>
        <taxon>Bacillati</taxon>
        <taxon>Bacillota</taxon>
        <taxon>Clostridia</taxon>
        <taxon>Peptostreptococcales</taxon>
        <taxon>Peptostreptococcaceae</taxon>
        <taxon>Peptostreptococcus</taxon>
    </lineage>
</organism>
<dbReference type="SUPFAM" id="SSF52540">
    <property type="entry name" value="P-loop containing nucleoside triphosphate hydrolases"/>
    <property type="match status" value="1"/>
</dbReference>